<accession>A0A0A9H3I8</accession>
<dbReference type="GO" id="GO:0016491">
    <property type="term" value="F:oxidoreductase activity"/>
    <property type="evidence" value="ECO:0007669"/>
    <property type="project" value="UniProtKB-KW"/>
</dbReference>
<reference evidence="7" key="2">
    <citation type="journal article" date="2015" name="Data Brief">
        <title>Shoot transcriptome of the giant reed, Arundo donax.</title>
        <authorList>
            <person name="Barrero R.A."/>
            <person name="Guerrero F.D."/>
            <person name="Moolhuijzen P."/>
            <person name="Goolsby J.A."/>
            <person name="Tidwell J."/>
            <person name="Bellgard S.E."/>
            <person name="Bellgard M.I."/>
        </authorList>
    </citation>
    <scope>NUCLEOTIDE SEQUENCE</scope>
    <source>
        <tissue evidence="7">Shoot tissue taken approximately 20 cm above the soil surface</tissue>
    </source>
</reference>
<dbReference type="GO" id="GO:0046872">
    <property type="term" value="F:metal ion binding"/>
    <property type="evidence" value="ECO:0007669"/>
    <property type="project" value="UniProtKB-KW"/>
</dbReference>
<keyword evidence="2 5" id="KW-0479">Metal-binding</keyword>
<protein>
    <recommendedName>
        <fullName evidence="6">Fe2OG dioxygenase domain-containing protein</fullName>
    </recommendedName>
</protein>
<dbReference type="FunFam" id="2.60.120.330:FF:000001">
    <property type="entry name" value="Protein SRG1"/>
    <property type="match status" value="1"/>
</dbReference>
<dbReference type="Pfam" id="PF14226">
    <property type="entry name" value="DIOX_N"/>
    <property type="match status" value="1"/>
</dbReference>
<dbReference type="InterPro" id="IPR005123">
    <property type="entry name" value="Oxoglu/Fe-dep_dioxygenase_dom"/>
</dbReference>
<dbReference type="SUPFAM" id="SSF51197">
    <property type="entry name" value="Clavaminate synthase-like"/>
    <property type="match status" value="1"/>
</dbReference>
<evidence type="ECO:0000259" key="6">
    <source>
        <dbReference type="PROSITE" id="PS51471"/>
    </source>
</evidence>
<evidence type="ECO:0000313" key="7">
    <source>
        <dbReference type="EMBL" id="JAE29411.1"/>
    </source>
</evidence>
<evidence type="ECO:0000256" key="1">
    <source>
        <dbReference type="ARBA" id="ARBA00008056"/>
    </source>
</evidence>
<dbReference type="PROSITE" id="PS51471">
    <property type="entry name" value="FE2OG_OXY"/>
    <property type="match status" value="1"/>
</dbReference>
<dbReference type="EMBL" id="GBRH01168485">
    <property type="protein sequence ID" value="JAE29411.1"/>
    <property type="molecule type" value="Transcribed_RNA"/>
</dbReference>
<dbReference type="AlphaFoldDB" id="A0A0A9H3I8"/>
<dbReference type="Pfam" id="PF03171">
    <property type="entry name" value="2OG-FeII_Oxy"/>
    <property type="match status" value="1"/>
</dbReference>
<name>A0A0A9H3I8_ARUDO</name>
<sequence length="361" mass="40136">MAEARTIGSLPVPNVQVLAETCNGGGEHVPERYLRTEASSDEVIASGDSNLAIPIIDLGKLLDPQSSEEECVKLGSACQNWGFFQLINNHGVADEMTGNLMSDIVEFFKQPLEAKKECSQQPDSLEGYGQAFVVSEDQKLDWADMLYLQVQPSESRDLRFWPTRPASFRHSLDVYASETAKLACRLLEFMAKGVGAEPSMLRGMFEGQGQLQGMRANYYPPCQQAADRVLGLSPHTDACGLTLLRQLNGDVQGLQVKKDGKWFAVDAMDGSFIVNVGDALEILSNGRFKSVEHRAVINPNKERISVAMFHYPCQDLILGPLPEFVKGDKVRYRSTSYKDFMMQYFAAKLDGRGHLERLKLE</sequence>
<dbReference type="PANTHER" id="PTHR47991">
    <property type="entry name" value="OXOGLUTARATE/IRON-DEPENDENT DIOXYGENASE"/>
    <property type="match status" value="1"/>
</dbReference>
<dbReference type="InterPro" id="IPR027443">
    <property type="entry name" value="IPNS-like_sf"/>
</dbReference>
<evidence type="ECO:0000256" key="2">
    <source>
        <dbReference type="ARBA" id="ARBA00022723"/>
    </source>
</evidence>
<dbReference type="InterPro" id="IPR044861">
    <property type="entry name" value="IPNS-like_FE2OG_OXY"/>
</dbReference>
<proteinExistence type="inferred from homology"/>
<reference evidence="7" key="1">
    <citation type="submission" date="2014-09" db="EMBL/GenBank/DDBJ databases">
        <authorList>
            <person name="Magalhaes I.L.F."/>
            <person name="Oliveira U."/>
            <person name="Santos F.R."/>
            <person name="Vidigal T.H.D.A."/>
            <person name="Brescovit A.D."/>
            <person name="Santos A.J."/>
        </authorList>
    </citation>
    <scope>NUCLEOTIDE SEQUENCE</scope>
    <source>
        <tissue evidence="7">Shoot tissue taken approximately 20 cm above the soil surface</tissue>
    </source>
</reference>
<evidence type="ECO:0000256" key="5">
    <source>
        <dbReference type="RuleBase" id="RU003682"/>
    </source>
</evidence>
<evidence type="ECO:0000256" key="4">
    <source>
        <dbReference type="ARBA" id="ARBA00023004"/>
    </source>
</evidence>
<organism evidence="7">
    <name type="scientific">Arundo donax</name>
    <name type="common">Giant reed</name>
    <name type="synonym">Donax arundinaceus</name>
    <dbReference type="NCBI Taxonomy" id="35708"/>
    <lineage>
        <taxon>Eukaryota</taxon>
        <taxon>Viridiplantae</taxon>
        <taxon>Streptophyta</taxon>
        <taxon>Embryophyta</taxon>
        <taxon>Tracheophyta</taxon>
        <taxon>Spermatophyta</taxon>
        <taxon>Magnoliopsida</taxon>
        <taxon>Liliopsida</taxon>
        <taxon>Poales</taxon>
        <taxon>Poaceae</taxon>
        <taxon>PACMAD clade</taxon>
        <taxon>Arundinoideae</taxon>
        <taxon>Arundineae</taxon>
        <taxon>Arundo</taxon>
    </lineage>
</organism>
<keyword evidence="3 5" id="KW-0560">Oxidoreductase</keyword>
<keyword evidence="4 5" id="KW-0408">Iron</keyword>
<feature type="domain" description="Fe2OG dioxygenase" evidence="6">
    <location>
        <begin position="210"/>
        <end position="312"/>
    </location>
</feature>
<dbReference type="InterPro" id="IPR026992">
    <property type="entry name" value="DIOX_N"/>
</dbReference>
<dbReference type="InterPro" id="IPR050295">
    <property type="entry name" value="Plant_2OG-oxidoreductases"/>
</dbReference>
<evidence type="ECO:0000256" key="3">
    <source>
        <dbReference type="ARBA" id="ARBA00023002"/>
    </source>
</evidence>
<dbReference type="Gene3D" id="2.60.120.330">
    <property type="entry name" value="B-lactam Antibiotic, Isopenicillin N Synthase, Chain"/>
    <property type="match status" value="1"/>
</dbReference>
<comment type="similarity">
    <text evidence="1 5">Belongs to the iron/ascorbate-dependent oxidoreductase family.</text>
</comment>